<evidence type="ECO:0000259" key="10">
    <source>
        <dbReference type="Pfam" id="PF04290"/>
    </source>
</evidence>
<feature type="transmembrane region" description="Helical" evidence="9">
    <location>
        <begin position="70"/>
        <end position="87"/>
    </location>
</feature>
<evidence type="ECO:0000256" key="9">
    <source>
        <dbReference type="RuleBase" id="RU369079"/>
    </source>
</evidence>
<comment type="similarity">
    <text evidence="8 9">Belongs to the TRAP transporter small permease family.</text>
</comment>
<name>A0A316GI69_9RHOB</name>
<dbReference type="InterPro" id="IPR055348">
    <property type="entry name" value="DctQ"/>
</dbReference>
<evidence type="ECO:0000256" key="5">
    <source>
        <dbReference type="ARBA" id="ARBA00022692"/>
    </source>
</evidence>
<proteinExistence type="inferred from homology"/>
<feature type="transmembrane region" description="Helical" evidence="9">
    <location>
        <begin position="29"/>
        <end position="58"/>
    </location>
</feature>
<feature type="transmembrane region" description="Helical" evidence="9">
    <location>
        <begin position="152"/>
        <end position="171"/>
    </location>
</feature>
<dbReference type="Pfam" id="PF04290">
    <property type="entry name" value="DctQ"/>
    <property type="match status" value="1"/>
</dbReference>
<dbReference type="GO" id="GO:0005886">
    <property type="term" value="C:plasma membrane"/>
    <property type="evidence" value="ECO:0007669"/>
    <property type="project" value="UniProtKB-SubCell"/>
</dbReference>
<evidence type="ECO:0000256" key="6">
    <source>
        <dbReference type="ARBA" id="ARBA00022989"/>
    </source>
</evidence>
<keyword evidence="2 9" id="KW-0813">Transport</keyword>
<protein>
    <recommendedName>
        <fullName evidence="9">TRAP transporter small permease protein</fullName>
    </recommendedName>
</protein>
<feature type="domain" description="Tripartite ATP-independent periplasmic transporters DctQ component" evidence="10">
    <location>
        <begin position="44"/>
        <end position="177"/>
    </location>
</feature>
<keyword evidence="5 9" id="KW-0812">Transmembrane</keyword>
<dbReference type="KEGG" id="salo:EF888_05885"/>
<dbReference type="GO" id="GO:0022857">
    <property type="term" value="F:transmembrane transporter activity"/>
    <property type="evidence" value="ECO:0007669"/>
    <property type="project" value="UniProtKB-UniRule"/>
</dbReference>
<keyword evidence="7 9" id="KW-0472">Membrane</keyword>
<dbReference type="Proteomes" id="UP000245390">
    <property type="component" value="Unassembled WGS sequence"/>
</dbReference>
<reference evidence="11 12" key="1">
    <citation type="submission" date="2018-05" db="EMBL/GenBank/DDBJ databases">
        <title>Genomic Encyclopedia of Type Strains, Phase IV (KMG-IV): sequencing the most valuable type-strain genomes for metagenomic binning, comparative biology and taxonomic classification.</title>
        <authorList>
            <person name="Goeker M."/>
        </authorList>
    </citation>
    <scope>NUCLEOTIDE SEQUENCE [LARGE SCALE GENOMIC DNA]</scope>
    <source>
        <strain evidence="11 12">DSM 103371</strain>
    </source>
</reference>
<evidence type="ECO:0000256" key="2">
    <source>
        <dbReference type="ARBA" id="ARBA00022448"/>
    </source>
</evidence>
<accession>A0A316GI69</accession>
<dbReference type="OrthoDB" id="9794346at2"/>
<gene>
    <name evidence="11" type="ORF">C8D95_101892</name>
</gene>
<dbReference type="InterPro" id="IPR007387">
    <property type="entry name" value="TRAP_DctQ"/>
</dbReference>
<dbReference type="AlphaFoldDB" id="A0A316GI69"/>
<dbReference type="RefSeq" id="WP_109757896.1">
    <property type="nucleotide sequence ID" value="NZ_CP034588.1"/>
</dbReference>
<keyword evidence="4 9" id="KW-0997">Cell inner membrane</keyword>
<dbReference type="PANTHER" id="PTHR35011:SF4">
    <property type="entry name" value="SLL1102 PROTEIN"/>
    <property type="match status" value="1"/>
</dbReference>
<dbReference type="EMBL" id="QGGV01000001">
    <property type="protein sequence ID" value="PWK59070.1"/>
    <property type="molecule type" value="Genomic_DNA"/>
</dbReference>
<evidence type="ECO:0000313" key="11">
    <source>
        <dbReference type="EMBL" id="PWK59070.1"/>
    </source>
</evidence>
<evidence type="ECO:0000313" key="12">
    <source>
        <dbReference type="Proteomes" id="UP000245390"/>
    </source>
</evidence>
<feature type="transmembrane region" description="Helical" evidence="9">
    <location>
        <begin position="108"/>
        <end position="132"/>
    </location>
</feature>
<dbReference type="PANTHER" id="PTHR35011">
    <property type="entry name" value="2,3-DIKETO-L-GULONATE TRAP TRANSPORTER SMALL PERMEASE PROTEIN YIAM"/>
    <property type="match status" value="1"/>
</dbReference>
<keyword evidence="3" id="KW-1003">Cell membrane</keyword>
<comment type="caution">
    <text evidence="11">The sequence shown here is derived from an EMBL/GenBank/DDBJ whole genome shotgun (WGS) entry which is preliminary data.</text>
</comment>
<evidence type="ECO:0000256" key="3">
    <source>
        <dbReference type="ARBA" id="ARBA00022475"/>
    </source>
</evidence>
<evidence type="ECO:0000256" key="7">
    <source>
        <dbReference type="ARBA" id="ARBA00023136"/>
    </source>
</evidence>
<keyword evidence="6 9" id="KW-1133">Transmembrane helix</keyword>
<evidence type="ECO:0000256" key="4">
    <source>
        <dbReference type="ARBA" id="ARBA00022519"/>
    </source>
</evidence>
<comment type="subunit">
    <text evidence="9">The complex comprises the extracytoplasmic solute receptor protein and the two transmembrane proteins.</text>
</comment>
<sequence length="184" mass="20873">MSRLIEDDHDSIVDEAAPNPLISRALDGVVSFISLFAHATWIILIGIILTNVVMRYFLGGSIVALEELQWHLYAFGFMVGLSYTLVHDQHVRVDVLAEHWNKRRRAKIEIFAMLVLVIPFAGVILFDSFDFIEFSLRLNERSRSPGGLPYRWILKSVIPLAMGLLILAALARTARMISLLRISR</sequence>
<keyword evidence="12" id="KW-1185">Reference proteome</keyword>
<comment type="function">
    <text evidence="9">Part of the tripartite ATP-independent periplasmic (TRAP) transport system.</text>
</comment>
<organism evidence="11 12">
    <name type="scientific">Silicimonas algicola</name>
    <dbReference type="NCBI Taxonomy" id="1826607"/>
    <lineage>
        <taxon>Bacteria</taxon>
        <taxon>Pseudomonadati</taxon>
        <taxon>Pseudomonadota</taxon>
        <taxon>Alphaproteobacteria</taxon>
        <taxon>Rhodobacterales</taxon>
        <taxon>Paracoccaceae</taxon>
    </lineage>
</organism>
<evidence type="ECO:0000256" key="1">
    <source>
        <dbReference type="ARBA" id="ARBA00004429"/>
    </source>
</evidence>
<comment type="subcellular location">
    <subcellularLocation>
        <location evidence="1 9">Cell inner membrane</location>
        <topology evidence="1 9">Multi-pass membrane protein</topology>
    </subcellularLocation>
</comment>
<evidence type="ECO:0000256" key="8">
    <source>
        <dbReference type="ARBA" id="ARBA00038436"/>
    </source>
</evidence>